<gene>
    <name evidence="1" type="ORF">H9813_01185</name>
</gene>
<evidence type="ECO:0000313" key="2">
    <source>
        <dbReference type="Proteomes" id="UP000824035"/>
    </source>
</evidence>
<sequence>MAVSKVTRWFPCAVEQLWQIAAGLTHTDWRSGLARVEVLDATRFVEHTKSGHVAPFAKNA</sequence>
<reference evidence="1" key="1">
    <citation type="journal article" date="2021" name="PeerJ">
        <title>Extensive microbial diversity within the chicken gut microbiome revealed by metagenomics and culture.</title>
        <authorList>
            <person name="Gilroy R."/>
            <person name="Ravi A."/>
            <person name="Getino M."/>
            <person name="Pursley I."/>
            <person name="Horton D.L."/>
            <person name="Alikhan N.F."/>
            <person name="Baker D."/>
            <person name="Gharbi K."/>
            <person name="Hall N."/>
            <person name="Watson M."/>
            <person name="Adriaenssens E.M."/>
            <person name="Foster-Nyarko E."/>
            <person name="Jarju S."/>
            <person name="Secka A."/>
            <person name="Antonio M."/>
            <person name="Oren A."/>
            <person name="Chaudhuri R.R."/>
            <person name="La Ragione R."/>
            <person name="Hildebrand F."/>
            <person name="Pallen M.J."/>
        </authorList>
    </citation>
    <scope>NUCLEOTIDE SEQUENCE</scope>
    <source>
        <strain evidence="1">ChiGjej4B4-18154</strain>
    </source>
</reference>
<evidence type="ECO:0000313" key="1">
    <source>
        <dbReference type="EMBL" id="HIZ29835.1"/>
    </source>
</evidence>
<proteinExistence type="predicted"/>
<comment type="caution">
    <text evidence="1">The sequence shown here is derived from an EMBL/GenBank/DDBJ whole genome shotgun (WGS) entry which is preliminary data.</text>
</comment>
<name>A0A9D2E307_9FIRM</name>
<dbReference type="EMBL" id="DXBV01000014">
    <property type="protein sequence ID" value="HIZ29835.1"/>
    <property type="molecule type" value="Genomic_DNA"/>
</dbReference>
<protein>
    <submittedName>
        <fullName evidence="1">Uncharacterized protein</fullName>
    </submittedName>
</protein>
<accession>A0A9D2E307</accession>
<organism evidence="1 2">
    <name type="scientific">Candidatus Allofournierella merdipullorum</name>
    <dbReference type="NCBI Taxonomy" id="2838595"/>
    <lineage>
        <taxon>Bacteria</taxon>
        <taxon>Bacillati</taxon>
        <taxon>Bacillota</taxon>
        <taxon>Clostridia</taxon>
        <taxon>Eubacteriales</taxon>
        <taxon>Oscillospiraceae</taxon>
        <taxon>Allofournierella</taxon>
    </lineage>
</organism>
<dbReference type="Proteomes" id="UP000824035">
    <property type="component" value="Unassembled WGS sequence"/>
</dbReference>
<reference evidence="1" key="2">
    <citation type="submission" date="2021-04" db="EMBL/GenBank/DDBJ databases">
        <authorList>
            <person name="Gilroy R."/>
        </authorList>
    </citation>
    <scope>NUCLEOTIDE SEQUENCE</scope>
    <source>
        <strain evidence="1">ChiGjej4B4-18154</strain>
    </source>
</reference>
<dbReference type="AlphaFoldDB" id="A0A9D2E307"/>